<dbReference type="EMBL" id="QRDW01000001">
    <property type="protein sequence ID" value="RED53517.1"/>
    <property type="molecule type" value="Genomic_DNA"/>
</dbReference>
<dbReference type="OrthoDB" id="9760225at2"/>
<protein>
    <recommendedName>
        <fullName evidence="1">LPS-assembly protein LptD</fullName>
    </recommendedName>
</protein>
<name>A0A3D9HVM8_9PROT</name>
<organism evidence="3 4">
    <name type="scientific">Aestuariispira insulae</name>
    <dbReference type="NCBI Taxonomy" id="1461337"/>
    <lineage>
        <taxon>Bacteria</taxon>
        <taxon>Pseudomonadati</taxon>
        <taxon>Pseudomonadota</taxon>
        <taxon>Alphaproteobacteria</taxon>
        <taxon>Rhodospirillales</taxon>
        <taxon>Kiloniellaceae</taxon>
        <taxon>Aestuariispira</taxon>
    </lineage>
</organism>
<keyword evidence="4" id="KW-1185">Reference proteome</keyword>
<dbReference type="GO" id="GO:0009279">
    <property type="term" value="C:cell outer membrane"/>
    <property type="evidence" value="ECO:0007669"/>
    <property type="project" value="UniProtKB-SubCell"/>
</dbReference>
<dbReference type="InterPro" id="IPR007543">
    <property type="entry name" value="LptD_C"/>
</dbReference>
<dbReference type="GO" id="GO:0043165">
    <property type="term" value="P:Gram-negative-bacterium-type cell outer membrane assembly"/>
    <property type="evidence" value="ECO:0007669"/>
    <property type="project" value="UniProtKB-UniRule"/>
</dbReference>
<dbReference type="AlphaFoldDB" id="A0A3D9HVM8"/>
<accession>A0A3D9HVM8</accession>
<dbReference type="GO" id="GO:0015920">
    <property type="term" value="P:lipopolysaccharide transport"/>
    <property type="evidence" value="ECO:0007669"/>
    <property type="project" value="InterPro"/>
</dbReference>
<dbReference type="Pfam" id="PF04453">
    <property type="entry name" value="LptD"/>
    <property type="match status" value="1"/>
</dbReference>
<comment type="subcellular location">
    <subcellularLocation>
        <location evidence="1">Cell outer membrane</location>
    </subcellularLocation>
</comment>
<dbReference type="PANTHER" id="PTHR30189">
    <property type="entry name" value="LPS-ASSEMBLY PROTEIN"/>
    <property type="match status" value="1"/>
</dbReference>
<reference evidence="3 4" key="1">
    <citation type="submission" date="2018-07" db="EMBL/GenBank/DDBJ databases">
        <title>Genomic Encyclopedia of Type Strains, Phase III (KMG-III): the genomes of soil and plant-associated and newly described type strains.</title>
        <authorList>
            <person name="Whitman W."/>
        </authorList>
    </citation>
    <scope>NUCLEOTIDE SEQUENCE [LARGE SCALE GENOMIC DNA]</scope>
    <source>
        <strain evidence="3 4">CECT 8488</strain>
    </source>
</reference>
<keyword evidence="1" id="KW-0732">Signal</keyword>
<proteinExistence type="inferred from homology"/>
<comment type="caution">
    <text evidence="3">The sequence shown here is derived from an EMBL/GenBank/DDBJ whole genome shotgun (WGS) entry which is preliminary data.</text>
</comment>
<evidence type="ECO:0000259" key="2">
    <source>
        <dbReference type="Pfam" id="PF04453"/>
    </source>
</evidence>
<sequence length="727" mass="80577" precursor="true">MGKNTRICSIALCAALAVPPPAFPQTLGSDGNEPVVLRAGQINHDEELGIIVATGGVEIAQGERFLLADTLSYNQKTDTVTASGNIKILEPSGEVIFAEYLELHDQMRDGAIREIRILMDDNARIAANGARRVGGTVSIMSKGVYSPCDVCKDTPDEAPLWQVKADRIIHDQEAKTVEYHDATLEFFGVPVVYTPYLTHPDPSVRRKSGFLAPSFGTTSSAVGTFVRTPYFWALSDDKDITFDPIITTDTSPIIAAEYRQAFDNGEMELSGSVVVADRKAGDENDTYTKEDRVRGHIFGTGRFDIDDTYRWGFDIERTFDKTYLSKFNFFENPGNSLTSSAFIEGFRQRNYMAASVYDFQDLRDDSTAPTPVIFPNLEYTGFGEADRYGGRWDATAGFRGLSERDESDNIRLSFDIGYSLPIASSLGYITTLSAKLNSDLYFVDHSTSTNSLGQTEEDGVTGRLVPQLAAEWQYPFYRPLEDLGHQMIEPVAGVFIAPNGGNSSNINNDDSTVVEEDDTNLFSMDRIAGRDRMETGSRVAYGVKAGHYFNATDHVEFFLGQSYRLTDNNALEAETGLQNGASDYFGWINISPHKYAQLNYRFAMDESDFNTTRNEVSLSGGTDAFGFTLTYTDIEKASASSSEIQEIQASARAKFDDEWSGRLFGKRNLQDNTDGGSINSGFGIKYEDECFIFDSSFTRSFVHQTDVNANDTLFFRLTFKTLGEVTI</sequence>
<dbReference type="GO" id="GO:1990351">
    <property type="term" value="C:transporter complex"/>
    <property type="evidence" value="ECO:0007669"/>
    <property type="project" value="TreeGrafter"/>
</dbReference>
<comment type="caution">
    <text evidence="1">Lacks conserved residue(s) required for the propagation of feature annotation.</text>
</comment>
<dbReference type="PANTHER" id="PTHR30189:SF1">
    <property type="entry name" value="LPS-ASSEMBLY PROTEIN LPTD"/>
    <property type="match status" value="1"/>
</dbReference>
<comment type="subunit">
    <text evidence="1">Component of the lipopolysaccharide transport and assembly complex.</text>
</comment>
<gene>
    <name evidence="1" type="primary">lptD</name>
    <name evidence="3" type="ORF">DFP90_101308</name>
</gene>
<feature type="chain" id="PRO_5017841910" description="LPS-assembly protein LptD" evidence="1">
    <location>
        <begin position="25"/>
        <end position="727"/>
    </location>
</feature>
<dbReference type="InterPro" id="IPR050218">
    <property type="entry name" value="LptD"/>
</dbReference>
<comment type="function">
    <text evidence="1">Involved in the assembly of lipopolysaccharide (LPS) at the surface of the outer membrane.</text>
</comment>
<keyword evidence="1" id="KW-0472">Membrane</keyword>
<feature type="signal peptide" evidence="1">
    <location>
        <begin position="1"/>
        <end position="24"/>
    </location>
</feature>
<evidence type="ECO:0000256" key="1">
    <source>
        <dbReference type="HAMAP-Rule" id="MF_01411"/>
    </source>
</evidence>
<comment type="similarity">
    <text evidence="1">Belongs to the LptD family.</text>
</comment>
<feature type="domain" description="LptD C-terminal" evidence="2">
    <location>
        <begin position="293"/>
        <end position="659"/>
    </location>
</feature>
<keyword evidence="1" id="KW-0998">Cell outer membrane</keyword>
<dbReference type="InterPro" id="IPR020889">
    <property type="entry name" value="LipoPS_assembly_LptD"/>
</dbReference>
<evidence type="ECO:0000313" key="4">
    <source>
        <dbReference type="Proteomes" id="UP000256845"/>
    </source>
</evidence>
<evidence type="ECO:0000313" key="3">
    <source>
        <dbReference type="EMBL" id="RED53517.1"/>
    </source>
</evidence>
<dbReference type="Proteomes" id="UP000256845">
    <property type="component" value="Unassembled WGS sequence"/>
</dbReference>
<dbReference type="HAMAP" id="MF_01411">
    <property type="entry name" value="LPS_assembly_LptD"/>
    <property type="match status" value="1"/>
</dbReference>
<dbReference type="Gene3D" id="2.60.450.10">
    <property type="entry name" value="Lipopolysaccharide (LPS) transport protein A like domain"/>
    <property type="match status" value="1"/>
</dbReference>